<sequence>MIDYKGCGDQAVAYEFGISPNEELLRIQSEYRKKKLKESLLGPIISTTVHIIFIIIASLFKGKARVAAASAAAQKLGDLTAQYDLKLLEWTSDKKGDARFVMYWMYYATQVMFQRGGREWKVWNKKFQSLLMKNQHPDGYWLTLAIQGVETHGCDMSDVDNKIYSTTLSAL</sequence>
<dbReference type="Proteomes" id="UP000004947">
    <property type="component" value="Unassembled WGS sequence"/>
</dbReference>
<keyword evidence="3" id="KW-1185">Reference proteome</keyword>
<evidence type="ECO:0000256" key="1">
    <source>
        <dbReference type="SAM" id="Phobius"/>
    </source>
</evidence>
<dbReference type="OrthoDB" id="9784836at2"/>
<accession>A6DHZ7</accession>
<reference evidence="2 3" key="1">
    <citation type="journal article" date="2010" name="J. Bacteriol.">
        <title>Genome sequence of Lentisphaera araneosa HTCC2155T, the type species of the order Lentisphaerales in the phylum Lentisphaerae.</title>
        <authorList>
            <person name="Thrash J.C."/>
            <person name="Cho J.C."/>
            <person name="Vergin K.L."/>
            <person name="Morris R.M."/>
            <person name="Giovannoni S.J."/>
        </authorList>
    </citation>
    <scope>NUCLEOTIDE SEQUENCE [LARGE SCALE GENOMIC DNA]</scope>
    <source>
        <strain evidence="2 3">HTCC2155</strain>
    </source>
</reference>
<proteinExistence type="predicted"/>
<organism evidence="2 3">
    <name type="scientific">Lentisphaera araneosa HTCC2155</name>
    <dbReference type="NCBI Taxonomy" id="313628"/>
    <lineage>
        <taxon>Bacteria</taxon>
        <taxon>Pseudomonadati</taxon>
        <taxon>Lentisphaerota</taxon>
        <taxon>Lentisphaeria</taxon>
        <taxon>Lentisphaerales</taxon>
        <taxon>Lentisphaeraceae</taxon>
        <taxon>Lentisphaera</taxon>
    </lineage>
</organism>
<dbReference type="EMBL" id="ABCK01000004">
    <property type="protein sequence ID" value="EDM28651.1"/>
    <property type="molecule type" value="Genomic_DNA"/>
</dbReference>
<evidence type="ECO:0000313" key="2">
    <source>
        <dbReference type="EMBL" id="EDM28651.1"/>
    </source>
</evidence>
<feature type="transmembrane region" description="Helical" evidence="1">
    <location>
        <begin position="40"/>
        <end position="60"/>
    </location>
</feature>
<dbReference type="RefSeq" id="WP_007277532.1">
    <property type="nucleotide sequence ID" value="NZ_ABCK01000004.1"/>
</dbReference>
<dbReference type="AlphaFoldDB" id="A6DHZ7"/>
<protein>
    <submittedName>
        <fullName evidence="2">Uncharacterized protein</fullName>
    </submittedName>
</protein>
<keyword evidence="1" id="KW-0472">Membrane</keyword>
<comment type="caution">
    <text evidence="2">The sequence shown here is derived from an EMBL/GenBank/DDBJ whole genome shotgun (WGS) entry which is preliminary data.</text>
</comment>
<name>A6DHZ7_9BACT</name>
<keyword evidence="1" id="KW-0812">Transmembrane</keyword>
<gene>
    <name evidence="2" type="ORF">LNTAR_08779</name>
</gene>
<keyword evidence="1" id="KW-1133">Transmembrane helix</keyword>
<evidence type="ECO:0000313" key="3">
    <source>
        <dbReference type="Proteomes" id="UP000004947"/>
    </source>
</evidence>